<comment type="caution">
    <text evidence="1">The sequence shown here is derived from an EMBL/GenBank/DDBJ whole genome shotgun (WGS) entry which is preliminary data.</text>
</comment>
<dbReference type="RefSeq" id="WP_203775510.1">
    <property type="nucleotide sequence ID" value="NZ_BAAABO010000058.1"/>
</dbReference>
<gene>
    <name evidence="1" type="ORF">Ade02nite_80350</name>
</gene>
<sequence length="115" mass="12878">MRISDALRDLAFEPRPDLADTLDRYYSPTYTHRSDGKTMDRAAFAAMVAGMRERVTGGTVTVLDELTDGSHYAERHVYEATMADGTTLKREIYIFGTLAPDGRFEHLSETGIDVE</sequence>
<dbReference type="Gene3D" id="3.10.450.50">
    <property type="match status" value="1"/>
</dbReference>
<protein>
    <recommendedName>
        <fullName evidence="3">Nuclear transport factor 2 family protein</fullName>
    </recommendedName>
</protein>
<dbReference type="SUPFAM" id="SSF54427">
    <property type="entry name" value="NTF2-like"/>
    <property type="match status" value="1"/>
</dbReference>
<evidence type="ECO:0000313" key="1">
    <source>
        <dbReference type="EMBL" id="GID79394.1"/>
    </source>
</evidence>
<dbReference type="EMBL" id="BOMI01000168">
    <property type="protein sequence ID" value="GID79394.1"/>
    <property type="molecule type" value="Genomic_DNA"/>
</dbReference>
<evidence type="ECO:0000313" key="2">
    <source>
        <dbReference type="Proteomes" id="UP000609879"/>
    </source>
</evidence>
<reference evidence="1 2" key="1">
    <citation type="submission" date="2021-01" db="EMBL/GenBank/DDBJ databases">
        <title>Whole genome shotgun sequence of Actinoplanes deccanensis NBRC 13994.</title>
        <authorList>
            <person name="Komaki H."/>
            <person name="Tamura T."/>
        </authorList>
    </citation>
    <scope>NUCLEOTIDE SEQUENCE [LARGE SCALE GENOMIC DNA]</scope>
    <source>
        <strain evidence="1 2">NBRC 13994</strain>
    </source>
</reference>
<dbReference type="Proteomes" id="UP000609879">
    <property type="component" value="Unassembled WGS sequence"/>
</dbReference>
<organism evidence="1 2">
    <name type="scientific">Paractinoplanes deccanensis</name>
    <dbReference type="NCBI Taxonomy" id="113561"/>
    <lineage>
        <taxon>Bacteria</taxon>
        <taxon>Bacillati</taxon>
        <taxon>Actinomycetota</taxon>
        <taxon>Actinomycetes</taxon>
        <taxon>Micromonosporales</taxon>
        <taxon>Micromonosporaceae</taxon>
        <taxon>Paractinoplanes</taxon>
    </lineage>
</organism>
<dbReference type="InterPro" id="IPR032710">
    <property type="entry name" value="NTF2-like_dom_sf"/>
</dbReference>
<proteinExistence type="predicted"/>
<name>A0ABQ3YHA4_9ACTN</name>
<evidence type="ECO:0008006" key="3">
    <source>
        <dbReference type="Google" id="ProtNLM"/>
    </source>
</evidence>
<accession>A0ABQ3YHA4</accession>
<keyword evidence="2" id="KW-1185">Reference proteome</keyword>